<sequence length="306" mass="32798">MVNTANNTTSLPSPPFIHAPGIANLRDAGGYALSHQPGKAIRRGILYRAADPTRLEPEGVAVLQGLRVTHIFDLRSQKELDSGVEQPKEWEGAKRVFVPVFLDKDYSPAALADRFGLYSSGREGFVQAYASILEGAAIPGHPYLPFQTILNHLASPAGLPSPILVHCSAGKDRIIIAIILSLCGVSDDVVAHEYSLTELGLANVRNHTIERLVASPWLGGDRTKAEVMVSAKAEYLLATLSHIRAAYGSVESYVVKNLGVPASTVAKVRENLIVDDDKAGNDNNLNNNNNNNNNSNNPGFGCGSNL</sequence>
<name>A0AAV9HH98_9PEZI</name>
<reference evidence="2" key="2">
    <citation type="submission" date="2023-06" db="EMBL/GenBank/DDBJ databases">
        <authorList>
            <consortium name="Lawrence Berkeley National Laboratory"/>
            <person name="Mondo S.J."/>
            <person name="Hensen N."/>
            <person name="Bonometti L."/>
            <person name="Westerberg I."/>
            <person name="Brannstrom I.O."/>
            <person name="Guillou S."/>
            <person name="Cros-Aarteil S."/>
            <person name="Calhoun S."/>
            <person name="Haridas S."/>
            <person name="Kuo A."/>
            <person name="Pangilinan J."/>
            <person name="Riley R."/>
            <person name="Labutti K."/>
            <person name="Andreopoulos B."/>
            <person name="Lipzen A."/>
            <person name="Chen C."/>
            <person name="Yanf M."/>
            <person name="Daum C."/>
            <person name="Ng V."/>
            <person name="Clum A."/>
            <person name="Steindorff A."/>
            <person name="Ohm R."/>
            <person name="Martin F."/>
            <person name="Silar P."/>
            <person name="Natvig D."/>
            <person name="Lalanne C."/>
            <person name="Gautier V."/>
            <person name="Ament-Velasquez S.L."/>
            <person name="Kruys A."/>
            <person name="Hutchinson M.I."/>
            <person name="Powell A.J."/>
            <person name="Barry K."/>
            <person name="Miller A.N."/>
            <person name="Grigoriev I.V."/>
            <person name="Debuchy R."/>
            <person name="Gladieux P."/>
            <person name="Thoren M.H."/>
            <person name="Johannesson H."/>
        </authorList>
    </citation>
    <scope>NUCLEOTIDE SEQUENCE</scope>
    <source>
        <strain evidence="2">PSN324</strain>
    </source>
</reference>
<evidence type="ECO:0000313" key="3">
    <source>
        <dbReference type="Proteomes" id="UP001321749"/>
    </source>
</evidence>
<accession>A0AAV9HH98</accession>
<feature type="compositionally biased region" description="Low complexity" evidence="1">
    <location>
        <begin position="281"/>
        <end position="297"/>
    </location>
</feature>
<dbReference type="Proteomes" id="UP001321749">
    <property type="component" value="Unassembled WGS sequence"/>
</dbReference>
<dbReference type="InterPro" id="IPR026893">
    <property type="entry name" value="Tyr/Ser_Pase_IphP-type"/>
</dbReference>
<dbReference type="Gene3D" id="3.90.190.10">
    <property type="entry name" value="Protein tyrosine phosphatase superfamily"/>
    <property type="match status" value="1"/>
</dbReference>
<feature type="region of interest" description="Disordered" evidence="1">
    <location>
        <begin position="277"/>
        <end position="306"/>
    </location>
</feature>
<dbReference type="GO" id="GO:0004721">
    <property type="term" value="F:phosphoprotein phosphatase activity"/>
    <property type="evidence" value="ECO:0007669"/>
    <property type="project" value="InterPro"/>
</dbReference>
<protein>
    <submittedName>
        <fullName evidence="2">Protein-tyrosine phosphatase-like protein</fullName>
    </submittedName>
</protein>
<evidence type="ECO:0000313" key="2">
    <source>
        <dbReference type="EMBL" id="KAK4459399.1"/>
    </source>
</evidence>
<dbReference type="InterPro" id="IPR029021">
    <property type="entry name" value="Prot-tyrosine_phosphatase-like"/>
</dbReference>
<comment type="caution">
    <text evidence="2">The sequence shown here is derived from an EMBL/GenBank/DDBJ whole genome shotgun (WGS) entry which is preliminary data.</text>
</comment>
<keyword evidence="3" id="KW-1185">Reference proteome</keyword>
<reference evidence="2" key="1">
    <citation type="journal article" date="2023" name="Mol. Phylogenet. Evol.">
        <title>Genome-scale phylogeny and comparative genomics of the fungal order Sordariales.</title>
        <authorList>
            <person name="Hensen N."/>
            <person name="Bonometti L."/>
            <person name="Westerberg I."/>
            <person name="Brannstrom I.O."/>
            <person name="Guillou S."/>
            <person name="Cros-Aarteil S."/>
            <person name="Calhoun S."/>
            <person name="Haridas S."/>
            <person name="Kuo A."/>
            <person name="Mondo S."/>
            <person name="Pangilinan J."/>
            <person name="Riley R."/>
            <person name="LaButti K."/>
            <person name="Andreopoulos B."/>
            <person name="Lipzen A."/>
            <person name="Chen C."/>
            <person name="Yan M."/>
            <person name="Daum C."/>
            <person name="Ng V."/>
            <person name="Clum A."/>
            <person name="Steindorff A."/>
            <person name="Ohm R.A."/>
            <person name="Martin F."/>
            <person name="Silar P."/>
            <person name="Natvig D.O."/>
            <person name="Lalanne C."/>
            <person name="Gautier V."/>
            <person name="Ament-Velasquez S.L."/>
            <person name="Kruys A."/>
            <person name="Hutchinson M.I."/>
            <person name="Powell A.J."/>
            <person name="Barry K."/>
            <person name="Miller A.N."/>
            <person name="Grigoriev I.V."/>
            <person name="Debuchy R."/>
            <person name="Gladieux P."/>
            <person name="Hiltunen Thoren M."/>
            <person name="Johannesson H."/>
        </authorList>
    </citation>
    <scope>NUCLEOTIDE SEQUENCE</scope>
    <source>
        <strain evidence="2">PSN324</strain>
    </source>
</reference>
<dbReference type="AlphaFoldDB" id="A0AAV9HH98"/>
<dbReference type="EMBL" id="MU865038">
    <property type="protein sequence ID" value="KAK4459399.1"/>
    <property type="molecule type" value="Genomic_DNA"/>
</dbReference>
<dbReference type="SUPFAM" id="SSF52799">
    <property type="entry name" value="(Phosphotyrosine protein) phosphatases II"/>
    <property type="match status" value="1"/>
</dbReference>
<organism evidence="2 3">
    <name type="scientific">Cladorrhinum samala</name>
    <dbReference type="NCBI Taxonomy" id="585594"/>
    <lineage>
        <taxon>Eukaryota</taxon>
        <taxon>Fungi</taxon>
        <taxon>Dikarya</taxon>
        <taxon>Ascomycota</taxon>
        <taxon>Pezizomycotina</taxon>
        <taxon>Sordariomycetes</taxon>
        <taxon>Sordariomycetidae</taxon>
        <taxon>Sordariales</taxon>
        <taxon>Podosporaceae</taxon>
        <taxon>Cladorrhinum</taxon>
    </lineage>
</organism>
<proteinExistence type="predicted"/>
<dbReference type="Pfam" id="PF13350">
    <property type="entry name" value="Y_phosphatase3"/>
    <property type="match status" value="1"/>
</dbReference>
<gene>
    <name evidence="2" type="ORF">QBC42DRAFT_183522</name>
</gene>
<evidence type="ECO:0000256" key="1">
    <source>
        <dbReference type="SAM" id="MobiDB-lite"/>
    </source>
</evidence>